<dbReference type="InterPro" id="IPR037069">
    <property type="entry name" value="AcylCoA_DH/ox_N_sf"/>
</dbReference>
<keyword evidence="2" id="KW-1185">Reference proteome</keyword>
<dbReference type="Gene3D" id="1.10.540.10">
    <property type="entry name" value="Acyl-CoA dehydrogenase/oxidase, N-terminal domain"/>
    <property type="match status" value="1"/>
</dbReference>
<proteinExistence type="predicted"/>
<name>A0A1H6LTB5_9FLAO</name>
<protein>
    <recommendedName>
        <fullName evidence="3">Acyl-CoA dehydrogenase</fullName>
    </recommendedName>
</protein>
<dbReference type="GO" id="GO:0050660">
    <property type="term" value="F:flavin adenine dinucleotide binding"/>
    <property type="evidence" value="ECO:0007669"/>
    <property type="project" value="InterPro"/>
</dbReference>
<evidence type="ECO:0000313" key="2">
    <source>
        <dbReference type="Proteomes" id="UP000199634"/>
    </source>
</evidence>
<dbReference type="RefSeq" id="WP_091099643.1">
    <property type="nucleotide sequence ID" value="NZ_FNXE01000026.1"/>
</dbReference>
<dbReference type="InterPro" id="IPR046373">
    <property type="entry name" value="Acyl-CoA_Oxase/DH_mid-dom_sf"/>
</dbReference>
<dbReference type="GO" id="GO:0016627">
    <property type="term" value="F:oxidoreductase activity, acting on the CH-CH group of donors"/>
    <property type="evidence" value="ECO:0007669"/>
    <property type="project" value="InterPro"/>
</dbReference>
<dbReference type="EMBL" id="FNXE01000026">
    <property type="protein sequence ID" value="SEH88047.1"/>
    <property type="molecule type" value="Genomic_DNA"/>
</dbReference>
<dbReference type="InterPro" id="IPR009100">
    <property type="entry name" value="AcylCoA_DH/oxidase_NM_dom_sf"/>
</dbReference>
<evidence type="ECO:0008006" key="3">
    <source>
        <dbReference type="Google" id="ProtNLM"/>
    </source>
</evidence>
<dbReference type="AlphaFoldDB" id="A0A1H6LTB5"/>
<reference evidence="1 2" key="1">
    <citation type="submission" date="2016-10" db="EMBL/GenBank/DDBJ databases">
        <authorList>
            <person name="de Groot N.N."/>
        </authorList>
    </citation>
    <scope>NUCLEOTIDE SEQUENCE [LARGE SCALE GENOMIC DNA]</scope>
    <source>
        <strain evidence="1 2">CGMCC 1.10825</strain>
    </source>
</reference>
<dbReference type="OrthoDB" id="1170793at2"/>
<organism evidence="1 2">
    <name type="scientific">Paenimyroides marinum</name>
    <dbReference type="NCBI Taxonomy" id="1159016"/>
    <lineage>
        <taxon>Bacteria</taxon>
        <taxon>Pseudomonadati</taxon>
        <taxon>Bacteroidota</taxon>
        <taxon>Flavobacteriia</taxon>
        <taxon>Flavobacteriales</taxon>
        <taxon>Flavobacteriaceae</taxon>
        <taxon>Paenimyroides</taxon>
    </lineage>
</organism>
<gene>
    <name evidence="1" type="ORF">SAMN02927937_01921</name>
</gene>
<dbReference type="Proteomes" id="UP000199634">
    <property type="component" value="Unassembled WGS sequence"/>
</dbReference>
<sequence>MLNADLQNKLSGSNWMPDEIMQHIFEQRWLQIWVPKKYFGLGLSFKEGLKLLKKLAKTDGSLGWMVTLCAGANYFSRNLKPEIATELFKNHFTCFGGSGAIGGTAEMVNNQFLINGKWTFATGAPHLSHFTLNARLTTNGKPVLDKEGNEMIRSFIIPKDQVEIIADWQAMGMQATGTFSFTVDAILVDANHSFIYNEFYTDAVLDKIPFRIFADLTLLVNYLGMAEHFLDEAEKIRLNLDLSGFKQELRDNENQIYFFADKMEYLLGNNEEIPDGIQTEIHEFGKRLVASLSHKILDLYFQLGIKASHTNEPIHQIFCDYFTATQHANFRNTYAYKKDNLLPFFTNF</sequence>
<dbReference type="STRING" id="1159016.SAMN02927937_01921"/>
<dbReference type="Gene3D" id="2.40.110.10">
    <property type="entry name" value="Butyryl-CoA Dehydrogenase, subunit A, domain 2"/>
    <property type="match status" value="1"/>
</dbReference>
<evidence type="ECO:0000313" key="1">
    <source>
        <dbReference type="EMBL" id="SEH88047.1"/>
    </source>
</evidence>
<dbReference type="PIRSF" id="PIRSF016578">
    <property type="entry name" value="HsaA"/>
    <property type="match status" value="1"/>
</dbReference>
<dbReference type="SUPFAM" id="SSF56645">
    <property type="entry name" value="Acyl-CoA dehydrogenase NM domain-like"/>
    <property type="match status" value="1"/>
</dbReference>
<accession>A0A1H6LTB5</accession>